<gene>
    <name evidence="1" type="ORF">DSAG12_03561</name>
</gene>
<evidence type="ECO:0000313" key="1">
    <source>
        <dbReference type="EMBL" id="QEE17723.1"/>
    </source>
</evidence>
<dbReference type="EMBL" id="CP042905">
    <property type="protein sequence ID" value="QEE17723.1"/>
    <property type="molecule type" value="Genomic_DNA"/>
</dbReference>
<accession>A0A5B9DG15</accession>
<sequence length="350" mass="40893">MATKTELLPRDIVPPKIIKYTKNQRITRFYTYIPYPEWFKVQMKPIFEHHRKINEGFTFMMVDPNHKNTSIGSIYCELTPKHMSKGTQIPIFGWLQAESKEIAEHLLLHVEKFVKDRGYQDLRGPLNMPKMFGWGAQADFYDCPMYWETPHNSSKIPKWIEECGYTPDTEYITLELTELLEVKNPYPELEIVSYPIDALFANQDMMRKLHHLIERNFSGFLPDVSTDENRYKEMGKMLKETGHGEDFYILAINKDTQDLVAFIVEVPNIFEQWAGKELSTVVVDTVIVDEKYRGAYFFFFLFNEIYTKLAPKGIDNVLSGLIWAKNIPAMKTFSKIGKPVQKTAVFQKKV</sequence>
<dbReference type="AlphaFoldDB" id="A0A5B9DG15"/>
<reference evidence="1" key="1">
    <citation type="journal article" date="2020" name="Nature">
        <title>Isolation of an archaeon at the prokaryote-eukaryote interface.</title>
        <authorList>
            <person name="Imachi H."/>
            <person name="Nobu M.K."/>
            <person name="Nakahara N."/>
            <person name="Morono Y."/>
            <person name="Ogawara M."/>
            <person name="Takaki Y."/>
            <person name="Takano Y."/>
            <person name="Uematsu K."/>
            <person name="Ikuta T."/>
            <person name="Ito M."/>
            <person name="Matsui Y."/>
            <person name="Miyazaki M."/>
            <person name="Murata K."/>
            <person name="Saito Y."/>
            <person name="Sakai S."/>
            <person name="Song C."/>
            <person name="Tasumi E."/>
            <person name="Yamanaka Y."/>
            <person name="Yamaguchi T."/>
            <person name="Kamagata Y."/>
            <person name="Tamaki H."/>
            <person name="Takai K."/>
        </authorList>
    </citation>
    <scope>NUCLEOTIDE SEQUENCE [LARGE SCALE GENOMIC DNA]</scope>
    <source>
        <strain evidence="1">MK-D1</strain>
    </source>
</reference>
<protein>
    <recommendedName>
        <fullName evidence="2">N-acetyltransferase domain-containing protein</fullName>
    </recommendedName>
</protein>
<name>A0A5B9DG15_9ARCH</name>
<proteinExistence type="predicted"/>
<evidence type="ECO:0008006" key="2">
    <source>
        <dbReference type="Google" id="ProtNLM"/>
    </source>
</evidence>
<organism evidence="1">
    <name type="scientific">Promethearchaeum syntrophicum</name>
    <dbReference type="NCBI Taxonomy" id="2594042"/>
    <lineage>
        <taxon>Archaea</taxon>
        <taxon>Promethearchaeati</taxon>
        <taxon>Promethearchaeota</taxon>
        <taxon>Promethearchaeia</taxon>
        <taxon>Promethearchaeales</taxon>
        <taxon>Promethearchaeaceae</taxon>
        <taxon>Promethearchaeum</taxon>
    </lineage>
</organism>